<dbReference type="PANTHER" id="PTHR41263">
    <property type="entry name" value="ASPARTYL-PHOSPHATE PHOSPHATASE YISI"/>
    <property type="match status" value="1"/>
</dbReference>
<sequence>MNNEKRILLTRINSKRNEMVKVGLLKGLTSKETIKCSQELDQLLNMYQKVSFDREISTLAV</sequence>
<evidence type="ECO:0000313" key="1">
    <source>
        <dbReference type="EMBL" id="MDL4840995.1"/>
    </source>
</evidence>
<dbReference type="InterPro" id="IPR018540">
    <property type="entry name" value="Spo0E-like"/>
</dbReference>
<reference evidence="1 2" key="1">
    <citation type="submission" date="2023-06" db="EMBL/GenBank/DDBJ databases">
        <title>Aquibacillus rhizosphaerae LR5S19.</title>
        <authorList>
            <person name="Sun J.-Q."/>
        </authorList>
    </citation>
    <scope>NUCLEOTIDE SEQUENCE [LARGE SCALE GENOMIC DNA]</scope>
    <source>
        <strain evidence="1 2">LR5S19</strain>
    </source>
</reference>
<name>A0ABT7L700_9BACI</name>
<accession>A0ABT7L700</accession>
<dbReference type="RefSeq" id="WP_285932167.1">
    <property type="nucleotide sequence ID" value="NZ_JASTZU010000036.1"/>
</dbReference>
<protein>
    <submittedName>
        <fullName evidence="1">Aspartyl-phosphate phosphatase Spo0E family protein</fullName>
    </submittedName>
</protein>
<dbReference type="Gene3D" id="4.10.280.10">
    <property type="entry name" value="Helix-loop-helix DNA-binding domain"/>
    <property type="match status" value="1"/>
</dbReference>
<proteinExistence type="predicted"/>
<dbReference type="SUPFAM" id="SSF140500">
    <property type="entry name" value="BAS1536-like"/>
    <property type="match status" value="1"/>
</dbReference>
<dbReference type="Pfam" id="PF09388">
    <property type="entry name" value="SpoOE-like"/>
    <property type="match status" value="1"/>
</dbReference>
<keyword evidence="2" id="KW-1185">Reference proteome</keyword>
<dbReference type="InterPro" id="IPR037208">
    <property type="entry name" value="Spo0E-like_sf"/>
</dbReference>
<dbReference type="Proteomes" id="UP001235343">
    <property type="component" value="Unassembled WGS sequence"/>
</dbReference>
<dbReference type="InterPro" id="IPR036638">
    <property type="entry name" value="HLH_DNA-bd_sf"/>
</dbReference>
<dbReference type="InterPro" id="IPR053028">
    <property type="entry name" value="Spo0E-like_phosphatase"/>
</dbReference>
<gene>
    <name evidence="1" type="ORF">QQS35_11090</name>
</gene>
<organism evidence="1 2">
    <name type="scientific">Aquibacillus rhizosphaerae</name>
    <dbReference type="NCBI Taxonomy" id="3051431"/>
    <lineage>
        <taxon>Bacteria</taxon>
        <taxon>Bacillati</taxon>
        <taxon>Bacillota</taxon>
        <taxon>Bacilli</taxon>
        <taxon>Bacillales</taxon>
        <taxon>Bacillaceae</taxon>
        <taxon>Aquibacillus</taxon>
    </lineage>
</organism>
<comment type="caution">
    <text evidence="1">The sequence shown here is derived from an EMBL/GenBank/DDBJ whole genome shotgun (WGS) entry which is preliminary data.</text>
</comment>
<dbReference type="PANTHER" id="PTHR41263:SF1">
    <property type="entry name" value="ASPARTYL-PHOSPHATE PHOSPHATASE YISI"/>
    <property type="match status" value="1"/>
</dbReference>
<dbReference type="EMBL" id="JASTZU010000036">
    <property type="protein sequence ID" value="MDL4840995.1"/>
    <property type="molecule type" value="Genomic_DNA"/>
</dbReference>
<evidence type="ECO:0000313" key="2">
    <source>
        <dbReference type="Proteomes" id="UP001235343"/>
    </source>
</evidence>